<keyword evidence="2" id="KW-0808">Transferase</keyword>
<evidence type="ECO:0000313" key="3">
    <source>
        <dbReference type="Proteomes" id="UP000005089"/>
    </source>
</evidence>
<name>C3X8L4_OXAFO</name>
<gene>
    <name evidence="2" type="ORF">OFBG_00568</name>
</gene>
<reference evidence="2 3" key="1">
    <citation type="submission" date="2009-02" db="EMBL/GenBank/DDBJ databases">
        <title>The Genome Sequence of Oxalobacter formigenes OXCC13.</title>
        <authorList>
            <consortium name="The Broad Institute Genome Sequencing Platform"/>
            <person name="Ward D."/>
            <person name="Young S.K."/>
            <person name="Kodira C.D."/>
            <person name="Zeng Q."/>
            <person name="Koehrsen M."/>
            <person name="Alvarado L."/>
            <person name="Berlin A."/>
            <person name="Borenstein D."/>
            <person name="Chen Z."/>
            <person name="Engels R."/>
            <person name="Freedman E."/>
            <person name="Gellesch M."/>
            <person name="Goldberg J."/>
            <person name="Griggs A."/>
            <person name="Gujja S."/>
            <person name="Heiman D."/>
            <person name="Hepburn T."/>
            <person name="Howarth C."/>
            <person name="Jen D."/>
            <person name="Larson L."/>
            <person name="Lewis B."/>
            <person name="Mehta T."/>
            <person name="Park D."/>
            <person name="Pearson M."/>
            <person name="Roberts A."/>
            <person name="Saif S."/>
            <person name="Shea T."/>
            <person name="Shenoy N."/>
            <person name="Sisk P."/>
            <person name="Stolte C."/>
            <person name="Sykes S."/>
            <person name="Walk T."/>
            <person name="White J."/>
            <person name="Yandava C."/>
            <person name="Allison M.J."/>
            <person name="Lander E."/>
            <person name="Nusbaum C."/>
            <person name="Galagan J."/>
            <person name="Birren B."/>
        </authorList>
    </citation>
    <scope>NUCLEOTIDE SEQUENCE [LARGE SCALE GENOMIC DNA]</scope>
    <source>
        <strain evidence="2 3">OXCC13</strain>
    </source>
</reference>
<dbReference type="EMBL" id="GG658170">
    <property type="protein sequence ID" value="EEO29540.1"/>
    <property type="molecule type" value="Genomic_DNA"/>
</dbReference>
<dbReference type="GO" id="GO:0008168">
    <property type="term" value="F:methyltransferase activity"/>
    <property type="evidence" value="ECO:0007669"/>
    <property type="project" value="UniProtKB-KW"/>
</dbReference>
<dbReference type="InterPro" id="IPR029063">
    <property type="entry name" value="SAM-dependent_MTases_sf"/>
</dbReference>
<sequence>MIYIKNARRAFENAPIASNALIDISDNFLTDFLTVARWCAVNMNVPEYFRKSFGMSDEPYGIKVEADASKESVVNVLVEHARDFCKQGGVHWEWLYQQMADTDSRLLLLTVLTYRALGWKYVPMPLDSDAFWETMRLLSDMEAKGESTQSLALSEPVNLKKINLRQIGYDVELFSEAFGIFNEFIYSQYEYRGKRNVYAPQNGDVVLDCGACFGGTSLYFADRVGATGKVISFEFFPDNITVFKENMRLNPQLSSHITLVPNPVWDDPGTWMSIEGKGPATQVYVKNPKEKRADSPDSWQVVSTSIDQTVADLKLKKVDYIKMDIEGAEMMALRGARNTIKKFRPTLALCVYHKLVDFYELPEFVNSLDSSYRFYFSHSTVHGDESVVFAIARDVAMPVEIESPIVIEAERVQQSVLKEWFRGVLKRTK</sequence>
<evidence type="ECO:0000259" key="1">
    <source>
        <dbReference type="Pfam" id="PF05050"/>
    </source>
</evidence>
<keyword evidence="2" id="KW-0489">Methyltransferase</keyword>
<dbReference type="PANTHER" id="PTHR34203:SF15">
    <property type="entry name" value="SLL1173 PROTEIN"/>
    <property type="match status" value="1"/>
</dbReference>
<dbReference type="HOGENOM" id="CLU_639107_0_0_4"/>
<dbReference type="RefSeq" id="WP_005880097.1">
    <property type="nucleotide sequence ID" value="NZ_CP019430.1"/>
</dbReference>
<dbReference type="InterPro" id="IPR006342">
    <property type="entry name" value="FkbM_mtfrase"/>
</dbReference>
<dbReference type="Pfam" id="PF05050">
    <property type="entry name" value="Methyltransf_21"/>
    <property type="match status" value="1"/>
</dbReference>
<feature type="domain" description="Methyltransferase FkbM" evidence="1">
    <location>
        <begin position="208"/>
        <end position="364"/>
    </location>
</feature>
<dbReference type="PANTHER" id="PTHR34203">
    <property type="entry name" value="METHYLTRANSFERASE, FKBM FAMILY PROTEIN"/>
    <property type="match status" value="1"/>
</dbReference>
<keyword evidence="3" id="KW-1185">Reference proteome</keyword>
<evidence type="ECO:0000313" key="2">
    <source>
        <dbReference type="EMBL" id="EEO29540.1"/>
    </source>
</evidence>
<dbReference type="STRING" id="847.BRW83_1673"/>
<proteinExistence type="predicted"/>
<accession>C3X8L4</accession>
<dbReference type="OrthoDB" id="2529130at2"/>
<organism evidence="2 3">
    <name type="scientific">Oxalobacter formigenes OXCC13</name>
    <dbReference type="NCBI Taxonomy" id="556269"/>
    <lineage>
        <taxon>Bacteria</taxon>
        <taxon>Pseudomonadati</taxon>
        <taxon>Pseudomonadota</taxon>
        <taxon>Betaproteobacteria</taxon>
        <taxon>Burkholderiales</taxon>
        <taxon>Oxalobacteraceae</taxon>
        <taxon>Oxalobacter</taxon>
    </lineage>
</organism>
<dbReference type="GeneID" id="77135524"/>
<dbReference type="NCBIfam" id="TIGR01444">
    <property type="entry name" value="fkbM_fam"/>
    <property type="match status" value="1"/>
</dbReference>
<dbReference type="AlphaFoldDB" id="C3X8L4"/>
<dbReference type="Proteomes" id="UP000005089">
    <property type="component" value="Unassembled WGS sequence"/>
</dbReference>
<dbReference type="SUPFAM" id="SSF53335">
    <property type="entry name" value="S-adenosyl-L-methionine-dependent methyltransferases"/>
    <property type="match status" value="1"/>
</dbReference>
<dbReference type="GO" id="GO:0032259">
    <property type="term" value="P:methylation"/>
    <property type="evidence" value="ECO:0007669"/>
    <property type="project" value="UniProtKB-KW"/>
</dbReference>
<dbReference type="Gene3D" id="3.40.50.150">
    <property type="entry name" value="Vaccinia Virus protein VP39"/>
    <property type="match status" value="1"/>
</dbReference>
<dbReference type="InterPro" id="IPR052514">
    <property type="entry name" value="SAM-dependent_MTase"/>
</dbReference>
<protein>
    <submittedName>
        <fullName evidence="2">Methyltransferase, FkbM family</fullName>
    </submittedName>
</protein>